<dbReference type="Pfam" id="PF00857">
    <property type="entry name" value="Isochorismatase"/>
    <property type="match status" value="1"/>
</dbReference>
<dbReference type="SUPFAM" id="SSF52499">
    <property type="entry name" value="Isochorismatase-like hydrolases"/>
    <property type="match status" value="1"/>
</dbReference>
<feature type="domain" description="Isochorismatase-like" evidence="2">
    <location>
        <begin position="9"/>
        <end position="162"/>
    </location>
</feature>
<dbReference type="Gene3D" id="3.40.50.850">
    <property type="entry name" value="Isochorismatase-like"/>
    <property type="match status" value="1"/>
</dbReference>
<gene>
    <name evidence="3" type="ORF">GCM10023081_17810</name>
</gene>
<dbReference type="PANTHER" id="PTHR43540:SF6">
    <property type="entry name" value="ISOCHORISMATASE-LIKE DOMAIN-CONTAINING PROTEIN"/>
    <property type="match status" value="1"/>
</dbReference>
<reference evidence="4" key="1">
    <citation type="journal article" date="2019" name="Int. J. Syst. Evol. Microbiol.">
        <title>The Global Catalogue of Microorganisms (GCM) 10K type strain sequencing project: providing services to taxonomists for standard genome sequencing and annotation.</title>
        <authorList>
            <consortium name="The Broad Institute Genomics Platform"/>
            <consortium name="The Broad Institute Genome Sequencing Center for Infectious Disease"/>
            <person name="Wu L."/>
            <person name="Ma J."/>
        </authorList>
    </citation>
    <scope>NUCLEOTIDE SEQUENCE [LARGE SCALE GENOMIC DNA]</scope>
    <source>
        <strain evidence="4">JCM 30742</strain>
    </source>
</reference>
<dbReference type="InterPro" id="IPR036380">
    <property type="entry name" value="Isochorismatase-like_sf"/>
</dbReference>
<keyword evidence="1 3" id="KW-0378">Hydrolase</keyword>
<dbReference type="InterPro" id="IPR000868">
    <property type="entry name" value="Isochorismatase-like_dom"/>
</dbReference>
<evidence type="ECO:0000259" key="2">
    <source>
        <dbReference type="Pfam" id="PF00857"/>
    </source>
</evidence>
<evidence type="ECO:0000313" key="4">
    <source>
        <dbReference type="Proteomes" id="UP001500752"/>
    </source>
</evidence>
<organism evidence="3 4">
    <name type="scientific">Arthrobacter ginkgonis</name>
    <dbReference type="NCBI Taxonomy" id="1630594"/>
    <lineage>
        <taxon>Bacteria</taxon>
        <taxon>Bacillati</taxon>
        <taxon>Actinomycetota</taxon>
        <taxon>Actinomycetes</taxon>
        <taxon>Micrococcales</taxon>
        <taxon>Micrococcaceae</taxon>
        <taxon>Arthrobacter</taxon>
    </lineage>
</organism>
<name>A0ABP7C7M4_9MICC</name>
<keyword evidence="4" id="KW-1185">Reference proteome</keyword>
<dbReference type="CDD" id="cd00431">
    <property type="entry name" value="cysteine_hydrolases"/>
    <property type="match status" value="1"/>
</dbReference>
<dbReference type="RefSeq" id="WP_345150141.1">
    <property type="nucleotide sequence ID" value="NZ_BAABEO010000011.1"/>
</dbReference>
<evidence type="ECO:0000313" key="3">
    <source>
        <dbReference type="EMBL" id="GAA3680100.1"/>
    </source>
</evidence>
<protein>
    <submittedName>
        <fullName evidence="3">Cysteine hydrolase</fullName>
    </submittedName>
</protein>
<dbReference type="EMBL" id="BAABEO010000011">
    <property type="protein sequence ID" value="GAA3680100.1"/>
    <property type="molecule type" value="Genomic_DNA"/>
</dbReference>
<accession>A0ABP7C7M4</accession>
<dbReference type="Proteomes" id="UP001500752">
    <property type="component" value="Unassembled WGS sequence"/>
</dbReference>
<dbReference type="PANTHER" id="PTHR43540">
    <property type="entry name" value="PEROXYUREIDOACRYLATE/UREIDOACRYLATE AMIDOHYDROLASE-RELATED"/>
    <property type="match status" value="1"/>
</dbReference>
<proteinExistence type="predicted"/>
<sequence>MEQTTLSRAALVVIDLQNGFFEDPVLARERPRIVDATNALAERARAAGAPVFTVVTEHARDRSTWTLNMRDDDQGFNFEGTTQASLLSDLHLPGSHCVVKLRDSAFLNTDLAQRLRLAGVGRVLLTGVSTQSCVAQTGADAFAHDFRVAYATDAIGSPQPQLGSQILNFICEEYRQDCLAGAAAEHWLRGRS</sequence>
<dbReference type="GO" id="GO:0016787">
    <property type="term" value="F:hydrolase activity"/>
    <property type="evidence" value="ECO:0007669"/>
    <property type="project" value="UniProtKB-KW"/>
</dbReference>
<comment type="caution">
    <text evidence="3">The sequence shown here is derived from an EMBL/GenBank/DDBJ whole genome shotgun (WGS) entry which is preliminary data.</text>
</comment>
<evidence type="ECO:0000256" key="1">
    <source>
        <dbReference type="ARBA" id="ARBA00022801"/>
    </source>
</evidence>
<dbReference type="InterPro" id="IPR050272">
    <property type="entry name" value="Isochorismatase-like_hydrls"/>
</dbReference>